<feature type="region of interest" description="Disordered" evidence="1">
    <location>
        <begin position="161"/>
        <end position="203"/>
    </location>
</feature>
<name>A0A928A878_9STRE</name>
<dbReference type="Proteomes" id="UP000700800">
    <property type="component" value="Unassembled WGS sequence"/>
</dbReference>
<dbReference type="EMBL" id="SVAF01000017">
    <property type="protein sequence ID" value="MBE6165015.1"/>
    <property type="molecule type" value="Genomic_DNA"/>
</dbReference>
<proteinExistence type="predicted"/>
<protein>
    <recommendedName>
        <fullName evidence="4">Phage protein</fullName>
    </recommendedName>
</protein>
<reference evidence="2" key="1">
    <citation type="submission" date="2019-04" db="EMBL/GenBank/DDBJ databases">
        <title>Evolution of Biomass-Degrading Anaerobic Consortia Revealed by Metagenomics.</title>
        <authorList>
            <person name="Peng X."/>
        </authorList>
    </citation>
    <scope>NUCLEOTIDE SEQUENCE</scope>
    <source>
        <strain evidence="2">SIG195</strain>
    </source>
</reference>
<comment type="caution">
    <text evidence="2">The sequence shown here is derived from an EMBL/GenBank/DDBJ whole genome shotgun (WGS) entry which is preliminary data.</text>
</comment>
<organism evidence="2 3">
    <name type="scientific">Streptococcus gallolyticus</name>
    <dbReference type="NCBI Taxonomy" id="315405"/>
    <lineage>
        <taxon>Bacteria</taxon>
        <taxon>Bacillati</taxon>
        <taxon>Bacillota</taxon>
        <taxon>Bacilli</taxon>
        <taxon>Lactobacillales</taxon>
        <taxon>Streptococcaceae</taxon>
        <taxon>Streptococcus</taxon>
    </lineage>
</organism>
<feature type="compositionally biased region" description="Low complexity" evidence="1">
    <location>
        <begin position="161"/>
        <end position="196"/>
    </location>
</feature>
<evidence type="ECO:0008006" key="4">
    <source>
        <dbReference type="Google" id="ProtNLM"/>
    </source>
</evidence>
<dbReference type="AlphaFoldDB" id="A0A928A878"/>
<accession>A0A928A878</accession>
<gene>
    <name evidence="2" type="ORF">E7156_06905</name>
</gene>
<evidence type="ECO:0000256" key="1">
    <source>
        <dbReference type="SAM" id="MobiDB-lite"/>
    </source>
</evidence>
<sequence length="203" mass="22821">MTQFNNNFDHELGWDDEITTDAKEFVQLEPGDYQFTVTNLERGRHTPNPQNPGKLPACNKATITIVIETAEGEAQLTHNLFLHTSTEGMLSAFFGAIGQKKHGEPLRMNWNSVIGAKGVCRVNKRKGTGQYADREYDNIRAMIYADDVDWTKVLNANVQPQQPTYQQPAQNYQTTPTQPAQPQQYPQQPQAPQQPAGFQAGQF</sequence>
<evidence type="ECO:0000313" key="3">
    <source>
        <dbReference type="Proteomes" id="UP000700800"/>
    </source>
</evidence>
<evidence type="ECO:0000313" key="2">
    <source>
        <dbReference type="EMBL" id="MBE6165015.1"/>
    </source>
</evidence>